<evidence type="ECO:0000313" key="7">
    <source>
        <dbReference type="Proteomes" id="UP000515126"/>
    </source>
</evidence>
<dbReference type="Gene3D" id="1.20.870.10">
    <property type="entry name" value="Son of sevenless (SoS) protein Chain: S domain 1"/>
    <property type="match status" value="1"/>
</dbReference>
<dbReference type="GO" id="GO:0005886">
    <property type="term" value="C:plasma membrane"/>
    <property type="evidence" value="ECO:0007669"/>
    <property type="project" value="TreeGrafter"/>
</dbReference>
<keyword evidence="1 3" id="KW-0344">Guanine-nucleotide releasing factor</keyword>
<feature type="compositionally biased region" description="Basic and acidic residues" evidence="4">
    <location>
        <begin position="334"/>
        <end position="347"/>
    </location>
</feature>
<reference evidence="8" key="1">
    <citation type="submission" date="2025-08" db="UniProtKB">
        <authorList>
            <consortium name="RefSeq"/>
        </authorList>
    </citation>
    <scope>IDENTIFICATION</scope>
</reference>
<evidence type="ECO:0000256" key="2">
    <source>
        <dbReference type="ARBA" id="ARBA00083313"/>
    </source>
</evidence>
<sequence length="1185" mass="131994">MSSGLGLRRSPEMSGKIEKADSQRSHLSSFTMKLMDKFHSPKIKRTPSKKGKPAEVSKIPEKPVSKNLCWLEEKEKEVVSALRYFKTIVDKMAIDKKVLEMLPGSASKVLEAILPLVQTDPRIQHSSALSSCYSRVYQSLANLIRWSDQVMLEGVNSEDKEMVTTVKGVIKAVLDGVKELVRLTIEKQGRPSPTSPVKPSSPASKPDGQPELPLTDREMEILNKTSVSPSAELLPDSTSEEVAPPKPPLPGIRVVDNSPPALPPKKRQSAPSPTRVAVVAPMSRATSGSSLPVGINRQDFDVECYTQRRLSGGSRSCGGESPRLSPCSSTGKLSRSDEQLSSLDRDSGQCSRNTSCETLDHYDPDYEFLQQDLSNADQTPPQAACSLSPLPESLGESGPPFLGHPFQLPLGSCLQQEGQQTDTPPALPEKKRRSAVSQTTDSSGCRVSYERHPSQYDNISEGDLQNPVPVQPVPYPPFAAVLPFQQGASSASAEFVGDFSVPELAGDTEKPPPLPEKKNKHMLAYMQLLEDYSEPQPSMFYQTPQSEHIYQQKNKMLMEVYGFSDSFCGSDSTQELAPPPALPPKQRQLQASYAASSFSVSYCVQQTKVAFTPEDGSAAQGLSVSVSNSFLNRHGSLPVPSYKSVFRSYSQDFMPHHQASVQPFLPPTSSSSPHFPPVHTSQSSDLAVPTVSSPPPSTVDGPLSSSQDSSFHGNPVRLPSETSFTDSEPPSGKDGHPRDPSVSSASGKDSRENGERSPKSLDGLESAQSEEEVDELSLIDHNEIMARLTLKQEGDDGPDVRGGSGDILLVHATETDRKDLVLYCEAFLTTYRTFISPEELIKKLQYRYEKFSPFADTFKKRVSKNTFFVLVRVVDELCLVELTEEILKLLMELVFRLVCSGELSLARVLRKNILDKVDQKKLLRCAHSDQPLAARGVAARPGTLHDFHSHEIAEQLTLLDAELFYKIEIPEVLLWAKEQNEEKSPNLTQFTEHFNNMSYWVRSIIMLQEKAQDRERLLLKFIKIMKHLRKLNNFNSYLAILSALDSAPIRRLEWQRQTSEGLAEYCTLIDSSSSFRAYRAALSEVEPPCIPYLGLILQDLTFVHLGNPDYIDGKVNFSKRWQQFNILDSMRCFQQAHYEIRRNDDIINFFNDFSDHLAEEALWELSLKIKPRNITRRKTDREEKT</sequence>
<evidence type="ECO:0000256" key="4">
    <source>
        <dbReference type="SAM" id="MobiDB-lite"/>
    </source>
</evidence>
<dbReference type="Pfam" id="PF00617">
    <property type="entry name" value="RasGEF"/>
    <property type="match status" value="1"/>
</dbReference>
<feature type="domain" description="Ras-GEF" evidence="5">
    <location>
        <begin position="948"/>
        <end position="1172"/>
    </location>
</feature>
<feature type="compositionally biased region" description="Low complexity" evidence="4">
    <location>
        <begin position="191"/>
        <end position="206"/>
    </location>
</feature>
<feature type="compositionally biased region" description="Polar residues" evidence="4">
    <location>
        <begin position="703"/>
        <end position="712"/>
    </location>
</feature>
<dbReference type="GeneID" id="110309132"/>
<gene>
    <name evidence="8" type="primary">Rapgef1</name>
</gene>
<dbReference type="GO" id="GO:0007265">
    <property type="term" value="P:Ras protein signal transduction"/>
    <property type="evidence" value="ECO:0007669"/>
    <property type="project" value="TreeGrafter"/>
</dbReference>
<name>A0A6P5QZL6_MUSCR</name>
<feature type="region of interest" description="Disordered" evidence="4">
    <location>
        <begin position="659"/>
        <end position="778"/>
    </location>
</feature>
<dbReference type="PROSITE" id="PS50009">
    <property type="entry name" value="RASGEF_CAT"/>
    <property type="match status" value="1"/>
</dbReference>
<dbReference type="InterPro" id="IPR036964">
    <property type="entry name" value="RASGEF_cat_dom_sf"/>
</dbReference>
<dbReference type="Pfam" id="PF00618">
    <property type="entry name" value="RasGEF_N"/>
    <property type="match status" value="1"/>
</dbReference>
<dbReference type="PANTHER" id="PTHR23113:SF224">
    <property type="entry name" value="RAP GUANINE NUCLEOTIDE EXCHANGE FACTOR 1"/>
    <property type="match status" value="1"/>
</dbReference>
<feature type="compositionally biased region" description="Basic and acidic residues" evidence="4">
    <location>
        <begin position="9"/>
        <end position="24"/>
    </location>
</feature>
<accession>A0A6P5QZL6</accession>
<feature type="compositionally biased region" description="Polar residues" evidence="4">
    <location>
        <begin position="348"/>
        <end position="357"/>
    </location>
</feature>
<dbReference type="SMART" id="SM00147">
    <property type="entry name" value="RasGEF"/>
    <property type="match status" value="1"/>
</dbReference>
<dbReference type="RefSeq" id="XP_021037259.1">
    <property type="nucleotide sequence ID" value="XM_021181600.2"/>
</dbReference>
<dbReference type="GO" id="GO:0005085">
    <property type="term" value="F:guanyl-nucleotide exchange factor activity"/>
    <property type="evidence" value="ECO:0007669"/>
    <property type="project" value="UniProtKB-KW"/>
</dbReference>
<feature type="compositionally biased region" description="Polar residues" evidence="4">
    <location>
        <begin position="413"/>
        <end position="423"/>
    </location>
</feature>
<dbReference type="FunFam" id="1.10.840.10:FF:000009">
    <property type="entry name" value="rap guanine nucleotide exchange factor 1"/>
    <property type="match status" value="1"/>
</dbReference>
<evidence type="ECO:0000259" key="6">
    <source>
        <dbReference type="PROSITE" id="PS50212"/>
    </source>
</evidence>
<feature type="compositionally biased region" description="Acidic residues" evidence="4">
    <location>
        <begin position="768"/>
        <end position="777"/>
    </location>
</feature>
<dbReference type="AlphaFoldDB" id="A0A6P5QZL6"/>
<organism evidence="7 8">
    <name type="scientific">Mus caroli</name>
    <name type="common">Ryukyu mouse</name>
    <name type="synonym">Ricefield mouse</name>
    <dbReference type="NCBI Taxonomy" id="10089"/>
    <lineage>
        <taxon>Eukaryota</taxon>
        <taxon>Metazoa</taxon>
        <taxon>Chordata</taxon>
        <taxon>Craniata</taxon>
        <taxon>Vertebrata</taxon>
        <taxon>Euteleostomi</taxon>
        <taxon>Mammalia</taxon>
        <taxon>Eutheria</taxon>
        <taxon>Euarchontoglires</taxon>
        <taxon>Glires</taxon>
        <taxon>Rodentia</taxon>
        <taxon>Myomorpha</taxon>
        <taxon>Muroidea</taxon>
        <taxon>Muridae</taxon>
        <taxon>Murinae</taxon>
        <taxon>Mus</taxon>
        <taxon>Mus</taxon>
    </lineage>
</organism>
<dbReference type="PANTHER" id="PTHR23113">
    <property type="entry name" value="GUANINE NUCLEOTIDE EXCHANGE FACTOR"/>
    <property type="match status" value="1"/>
</dbReference>
<evidence type="ECO:0000313" key="8">
    <source>
        <dbReference type="RefSeq" id="XP_021037259.1"/>
    </source>
</evidence>
<dbReference type="SMART" id="SM00229">
    <property type="entry name" value="RasGEFN"/>
    <property type="match status" value="1"/>
</dbReference>
<dbReference type="InterPro" id="IPR000651">
    <property type="entry name" value="Ras-like_Gua-exchang_fac_N"/>
</dbReference>
<feature type="compositionally biased region" description="Low complexity" evidence="4">
    <location>
        <begin position="667"/>
        <end position="681"/>
    </location>
</feature>
<feature type="compositionally biased region" description="Polar residues" evidence="4">
    <location>
        <begin position="371"/>
        <end position="381"/>
    </location>
</feature>
<dbReference type="InterPro" id="IPR019804">
    <property type="entry name" value="Ras_G-nucl-exch_fac_CS"/>
</dbReference>
<dbReference type="CTD" id="2889"/>
<evidence type="ECO:0000259" key="5">
    <source>
        <dbReference type="PROSITE" id="PS50009"/>
    </source>
</evidence>
<evidence type="ECO:0000256" key="1">
    <source>
        <dbReference type="ARBA" id="ARBA00022658"/>
    </source>
</evidence>
<dbReference type="Proteomes" id="UP000515126">
    <property type="component" value="Chromosome 2"/>
</dbReference>
<feature type="region of interest" description="Disordered" evidence="4">
    <location>
        <begin position="228"/>
        <end position="276"/>
    </location>
</feature>
<dbReference type="PROSITE" id="PS00720">
    <property type="entry name" value="RASGEF"/>
    <property type="match status" value="1"/>
</dbReference>
<feature type="domain" description="N-terminal Ras-GEF" evidence="6">
    <location>
        <begin position="796"/>
        <end position="918"/>
    </location>
</feature>
<dbReference type="SUPFAM" id="SSF48366">
    <property type="entry name" value="Ras GEF"/>
    <property type="match status" value="1"/>
</dbReference>
<proteinExistence type="predicted"/>
<feature type="compositionally biased region" description="Low complexity" evidence="4">
    <location>
        <begin position="310"/>
        <end position="323"/>
    </location>
</feature>
<dbReference type="InterPro" id="IPR008937">
    <property type="entry name" value="Ras-like_GEF"/>
</dbReference>
<dbReference type="CDD" id="cd06224">
    <property type="entry name" value="REM"/>
    <property type="match status" value="1"/>
</dbReference>
<dbReference type="InterPro" id="IPR023578">
    <property type="entry name" value="Ras_GEF_dom_sf"/>
</dbReference>
<dbReference type="CDD" id="cd00155">
    <property type="entry name" value="RasGEF"/>
    <property type="match status" value="1"/>
</dbReference>
<dbReference type="InterPro" id="IPR001895">
    <property type="entry name" value="RASGEF_cat_dom"/>
</dbReference>
<feature type="compositionally biased region" description="Basic and acidic residues" evidence="4">
    <location>
        <begin position="748"/>
        <end position="759"/>
    </location>
</feature>
<dbReference type="PROSITE" id="PS50212">
    <property type="entry name" value="RASGEF_NTER"/>
    <property type="match status" value="1"/>
</dbReference>
<dbReference type="FunFam" id="1.20.870.10:FF:000017">
    <property type="entry name" value="Rap guanine nucleotide exchange factor 1"/>
    <property type="match status" value="1"/>
</dbReference>
<feature type="region of interest" description="Disordered" evidence="4">
    <location>
        <begin position="310"/>
        <end position="450"/>
    </location>
</feature>
<feature type="region of interest" description="Disordered" evidence="4">
    <location>
        <begin position="1"/>
        <end position="25"/>
    </location>
</feature>
<protein>
    <recommendedName>
        <fullName evidence="2">CRK SH3-binding GNRP</fullName>
    </recommendedName>
</protein>
<feature type="compositionally biased region" description="Polar residues" evidence="4">
    <location>
        <begin position="435"/>
        <end position="445"/>
    </location>
</feature>
<feature type="compositionally biased region" description="Low complexity" evidence="4">
    <location>
        <begin position="386"/>
        <end position="400"/>
    </location>
</feature>
<keyword evidence="7" id="KW-1185">Reference proteome</keyword>
<feature type="region of interest" description="Disordered" evidence="4">
    <location>
        <begin position="184"/>
        <end position="213"/>
    </location>
</feature>
<evidence type="ECO:0000256" key="3">
    <source>
        <dbReference type="PROSITE-ProRule" id="PRU00168"/>
    </source>
</evidence>
<dbReference type="Gene3D" id="1.10.840.10">
    <property type="entry name" value="Ras guanine-nucleotide exchange factors catalytic domain"/>
    <property type="match status" value="1"/>
</dbReference>